<evidence type="ECO:0000313" key="2">
    <source>
        <dbReference type="EMBL" id="QJH94763.1"/>
    </source>
</evidence>
<organism evidence="1">
    <name type="scientific">viral metagenome</name>
    <dbReference type="NCBI Taxonomy" id="1070528"/>
    <lineage>
        <taxon>unclassified sequences</taxon>
        <taxon>metagenomes</taxon>
        <taxon>organismal metagenomes</taxon>
    </lineage>
</organism>
<dbReference type="EMBL" id="MT144076">
    <property type="protein sequence ID" value="QJA48244.1"/>
    <property type="molecule type" value="Genomic_DNA"/>
</dbReference>
<sequence length="94" mass="10843">MELSPEYWTLHKWLSKAWLEGIHSERYGFRPIGGWVLFGPDWQQKEKELMTEIVDEMLVSNQTLKEHLLNKVRAPCNGFLDTEAPRGYHGSAGG</sequence>
<gene>
    <name evidence="1" type="ORF">TM448A00880_0021</name>
    <name evidence="2" type="ORF">TM448B00301_0005</name>
</gene>
<evidence type="ECO:0000313" key="1">
    <source>
        <dbReference type="EMBL" id="QJA48244.1"/>
    </source>
</evidence>
<protein>
    <submittedName>
        <fullName evidence="1">Uncharacterized protein</fullName>
    </submittedName>
</protein>
<accession>A0A6H1ZL06</accession>
<reference evidence="1" key="1">
    <citation type="submission" date="2020-03" db="EMBL/GenBank/DDBJ databases">
        <title>The deep terrestrial virosphere.</title>
        <authorList>
            <person name="Holmfeldt K."/>
            <person name="Nilsson E."/>
            <person name="Simone D."/>
            <person name="Lopez-Fernandez M."/>
            <person name="Wu X."/>
            <person name="de Brujin I."/>
            <person name="Lundin D."/>
            <person name="Andersson A."/>
            <person name="Bertilsson S."/>
            <person name="Dopson M."/>
        </authorList>
    </citation>
    <scope>NUCLEOTIDE SEQUENCE</scope>
    <source>
        <strain evidence="1">TM448A00880</strain>
        <strain evidence="2">TM448B00301</strain>
    </source>
</reference>
<name>A0A6H1ZL06_9ZZZZ</name>
<proteinExistence type="predicted"/>
<dbReference type="EMBL" id="MT144606">
    <property type="protein sequence ID" value="QJH94763.1"/>
    <property type="molecule type" value="Genomic_DNA"/>
</dbReference>
<dbReference type="AlphaFoldDB" id="A0A6H1ZL06"/>